<keyword evidence="3" id="KW-0408">Iron</keyword>
<dbReference type="RefSeq" id="WP_230332151.1">
    <property type="nucleotide sequence ID" value="NZ_JAOANI010000015.1"/>
</dbReference>
<accession>A0A9X2WGI6</accession>
<dbReference type="PANTHER" id="PTHR46491">
    <property type="entry name" value="CDGSH IRON SULFUR DOMAIN PROTEIN HOMOLOG"/>
    <property type="match status" value="1"/>
</dbReference>
<feature type="domain" description="Iron-binding zinc finger CDGSH type" evidence="5">
    <location>
        <begin position="36"/>
        <end position="73"/>
    </location>
</feature>
<proteinExistence type="predicted"/>
<dbReference type="Gene3D" id="3.40.5.90">
    <property type="entry name" value="CDGSH iron-sulfur domain, mitoNEET-type"/>
    <property type="match status" value="1"/>
</dbReference>
<organism evidence="6 7">
    <name type="scientific">Thalassolituus pacificus</name>
    <dbReference type="NCBI Taxonomy" id="2975440"/>
    <lineage>
        <taxon>Bacteria</taxon>
        <taxon>Pseudomonadati</taxon>
        <taxon>Pseudomonadota</taxon>
        <taxon>Gammaproteobacteria</taxon>
        <taxon>Oceanospirillales</taxon>
        <taxon>Oceanospirillaceae</taxon>
        <taxon>Thalassolituus</taxon>
    </lineage>
</organism>
<evidence type="ECO:0000256" key="3">
    <source>
        <dbReference type="ARBA" id="ARBA00023004"/>
    </source>
</evidence>
<reference evidence="6" key="1">
    <citation type="journal article" date="2022" name="Front. Microbiol.">
        <title>Genome-based taxonomic rearrangement of Oceanobacter-related bacteria including the description of Thalassolituus hydrocarbonoclasticus sp. nov. and Thalassolituus pacificus sp. nov. and emended description of the genus Thalassolituus.</title>
        <authorList>
            <person name="Dong C."/>
            <person name="Wei L."/>
            <person name="Wang J."/>
            <person name="Lai Q."/>
            <person name="Huang Z."/>
            <person name="Shao Z."/>
        </authorList>
    </citation>
    <scope>NUCLEOTIDE SEQUENCE</scope>
    <source>
        <strain evidence="6">59MF3M-4</strain>
    </source>
</reference>
<name>A0A9X2WGI6_9GAMM</name>
<keyword evidence="1" id="KW-0001">2Fe-2S</keyword>
<protein>
    <submittedName>
        <fullName evidence="6">CDGSH iron-sulfur domain-containing protein</fullName>
    </submittedName>
</protein>
<dbReference type="Proteomes" id="UP001147830">
    <property type="component" value="Unassembled WGS sequence"/>
</dbReference>
<keyword evidence="4" id="KW-0411">Iron-sulfur</keyword>
<dbReference type="GO" id="GO:0046872">
    <property type="term" value="F:metal ion binding"/>
    <property type="evidence" value="ECO:0007669"/>
    <property type="project" value="UniProtKB-KW"/>
</dbReference>
<keyword evidence="7" id="KW-1185">Reference proteome</keyword>
<evidence type="ECO:0000256" key="2">
    <source>
        <dbReference type="ARBA" id="ARBA00022723"/>
    </source>
</evidence>
<gene>
    <name evidence="6" type="ORF">NYR02_09840</name>
</gene>
<dbReference type="InterPro" id="IPR018967">
    <property type="entry name" value="FeS-contain_CDGSH-typ"/>
</dbReference>
<dbReference type="EMBL" id="JAOANI010000015">
    <property type="protein sequence ID" value="MCT7359322.1"/>
    <property type="molecule type" value="Genomic_DNA"/>
</dbReference>
<dbReference type="GO" id="GO:0005737">
    <property type="term" value="C:cytoplasm"/>
    <property type="evidence" value="ECO:0007669"/>
    <property type="project" value="UniProtKB-ARBA"/>
</dbReference>
<dbReference type="PANTHER" id="PTHR46491:SF3">
    <property type="entry name" value="CDGSH IRON-SULFUR DOMAIN-CONTAINING PROTEIN 3, MITOCHONDRIAL"/>
    <property type="match status" value="1"/>
</dbReference>
<evidence type="ECO:0000313" key="6">
    <source>
        <dbReference type="EMBL" id="MCT7359322.1"/>
    </source>
</evidence>
<dbReference type="GO" id="GO:0051537">
    <property type="term" value="F:2 iron, 2 sulfur cluster binding"/>
    <property type="evidence" value="ECO:0007669"/>
    <property type="project" value="UniProtKB-KW"/>
</dbReference>
<evidence type="ECO:0000313" key="7">
    <source>
        <dbReference type="Proteomes" id="UP001147830"/>
    </source>
</evidence>
<evidence type="ECO:0000259" key="5">
    <source>
        <dbReference type="SMART" id="SM00704"/>
    </source>
</evidence>
<comment type="caution">
    <text evidence="6">The sequence shown here is derived from an EMBL/GenBank/DDBJ whole genome shotgun (WGS) entry which is preliminary data.</text>
</comment>
<dbReference type="AlphaFoldDB" id="A0A9X2WGI6"/>
<dbReference type="Pfam" id="PF09360">
    <property type="entry name" value="zf-CDGSH"/>
    <property type="match status" value="1"/>
</dbReference>
<dbReference type="InterPro" id="IPR042216">
    <property type="entry name" value="MitoNEET_CISD"/>
</dbReference>
<sequence>MNEITPHVVTLNADQSYQICQCGRCSSAPFAADNCPRPLSLHSDQKQLVWLCSCGRSGAMPYCDGSHNPRNKMSIREAIREMAQDLLSHFRK</sequence>
<reference evidence="6" key="2">
    <citation type="submission" date="2022-08" db="EMBL/GenBank/DDBJ databases">
        <authorList>
            <person name="Dong C."/>
        </authorList>
    </citation>
    <scope>NUCLEOTIDE SEQUENCE</scope>
    <source>
        <strain evidence="6">59MF3M-4</strain>
    </source>
</reference>
<evidence type="ECO:0000256" key="1">
    <source>
        <dbReference type="ARBA" id="ARBA00022714"/>
    </source>
</evidence>
<dbReference type="SMART" id="SM00704">
    <property type="entry name" value="ZnF_CDGSH"/>
    <property type="match status" value="1"/>
</dbReference>
<dbReference type="InterPro" id="IPR052950">
    <property type="entry name" value="CISD"/>
</dbReference>
<keyword evidence="2" id="KW-0479">Metal-binding</keyword>
<evidence type="ECO:0000256" key="4">
    <source>
        <dbReference type="ARBA" id="ARBA00023014"/>
    </source>
</evidence>